<dbReference type="PANTHER" id="PTHR43393:SF3">
    <property type="entry name" value="LYSINE DECARBOXYLASE-LIKE PROTEIN"/>
    <property type="match status" value="1"/>
</dbReference>
<dbReference type="Proteomes" id="UP000009139">
    <property type="component" value="Chromosome"/>
</dbReference>
<gene>
    <name evidence="1" type="ordered locus">PAB2196</name>
</gene>
<proteinExistence type="predicted"/>
<dbReference type="EMBL" id="HE613800">
    <property type="protein sequence ID" value="CCE69610.1"/>
    <property type="molecule type" value="Genomic_DNA"/>
</dbReference>
<protein>
    <recommendedName>
        <fullName evidence="3">Oxidoreductase</fullName>
    </recommendedName>
</protein>
<dbReference type="Pfam" id="PF18306">
    <property type="entry name" value="LDcluster4"/>
    <property type="match status" value="1"/>
</dbReference>
<reference evidence="1 2" key="1">
    <citation type="journal article" date="2012" name="Curr. Microbiol.">
        <title>Re-annotation of two hyperthermophilic archaea Pyrococcus abyssi GE5 and Pyrococcus furiosus DSM 3638.</title>
        <authorList>
            <person name="Gao J."/>
            <person name="Wang J."/>
        </authorList>
    </citation>
    <scope>GENOME REANNOTATION</scope>
    <source>
        <strain evidence="2">GE5 / Orsay</strain>
    </source>
</reference>
<dbReference type="GO" id="GO:0005829">
    <property type="term" value="C:cytosol"/>
    <property type="evidence" value="ECO:0007669"/>
    <property type="project" value="TreeGrafter"/>
</dbReference>
<sequence>MIQTQSRMIQIAIAGSSDEKPFEKAVEKAKKFARALPTNVILLTGGRGGIMRIVSEEFRKRGGIVVGILPYSDEGNEFNTIRVKTGMNPVERSGALVESADVLVVLGGGVGTMIEALMAYNLGVPVIVLTDTGYPSDKLEMLAQDGYFDHKKILRVIFTEDPDEAARLAVEIGGRKDD</sequence>
<dbReference type="InterPro" id="IPR005268">
    <property type="entry name" value="CHP00725"/>
</dbReference>
<comment type="miscellaneous">
    <text evidence="1">The sequence shown here is derived from an EMBL/GenBank/DDBJ third party annotation (TPA) entry.</text>
</comment>
<dbReference type="AlphaFoldDB" id="G8ZG69"/>
<evidence type="ECO:0008006" key="3">
    <source>
        <dbReference type="Google" id="ProtNLM"/>
    </source>
</evidence>
<dbReference type="NCBIfam" id="TIGR00725">
    <property type="entry name" value="TIGR00725 family protein"/>
    <property type="match status" value="1"/>
</dbReference>
<organism evidence="1 2">
    <name type="scientific">Pyrococcus abyssi (strain GE5 / Orsay)</name>
    <dbReference type="NCBI Taxonomy" id="272844"/>
    <lineage>
        <taxon>Archaea</taxon>
        <taxon>Methanobacteriati</taxon>
        <taxon>Methanobacteriota</taxon>
        <taxon>Thermococci</taxon>
        <taxon>Thermococcales</taxon>
        <taxon>Thermococcaceae</taxon>
        <taxon>Pyrococcus</taxon>
    </lineage>
</organism>
<evidence type="ECO:0000313" key="1">
    <source>
        <dbReference type="EMBL" id="CCE69610.1"/>
    </source>
</evidence>
<dbReference type="SUPFAM" id="SSF102405">
    <property type="entry name" value="MCP/YpsA-like"/>
    <property type="match status" value="1"/>
</dbReference>
<evidence type="ECO:0000313" key="2">
    <source>
        <dbReference type="Proteomes" id="UP000009139"/>
    </source>
</evidence>
<dbReference type="InterPro" id="IPR041164">
    <property type="entry name" value="LDcluster4"/>
</dbReference>
<name>G8ZG69_PYRAB</name>
<dbReference type="InterPro" id="IPR052341">
    <property type="entry name" value="LOG_family_nucleotidases"/>
</dbReference>
<accession>G8ZG69</accession>
<dbReference type="Gene3D" id="3.40.50.450">
    <property type="match status" value="1"/>
</dbReference>
<dbReference type="PANTHER" id="PTHR43393">
    <property type="entry name" value="CYTOKININ RIBOSIDE 5'-MONOPHOSPHATE PHOSPHORIBOHYDROLASE"/>
    <property type="match status" value="1"/>
</dbReference>